<dbReference type="AlphaFoldDB" id="A0A9C7UNC7"/>
<feature type="region of interest" description="Disordered" evidence="1">
    <location>
        <begin position="231"/>
        <end position="252"/>
    </location>
</feature>
<protein>
    <submittedName>
        <fullName evidence="3">Uncharacterized protein</fullName>
    </submittedName>
</protein>
<dbReference type="Proteomes" id="UP001061958">
    <property type="component" value="Unassembled WGS sequence"/>
</dbReference>
<dbReference type="OrthoDB" id="10451371at2759"/>
<feature type="compositionally biased region" description="Polar residues" evidence="1">
    <location>
        <begin position="84"/>
        <end position="99"/>
    </location>
</feature>
<feature type="compositionally biased region" description="Polar residues" evidence="1">
    <location>
        <begin position="317"/>
        <end position="326"/>
    </location>
</feature>
<sequence>MFNALVSLILFCTLWCKLYNLGIQVQRQSVESNSGNRDRIDYDLNLPKLTFEDKVTWRAQVDETPKKQKDCAYSTKTDDIRGTARTSTATRKIQQSTSFKDGGKIRKPQTQRRKHKVESMEKRNKNETIPLSKRLRAILEELEEDDRKEETKSSANPEWLQLVQVSSPKKVETPSERKTLQDERIRVTPPSLNKRRRLLISDQRGLSFLLEPSIVSRHIYDQRISSLYQQKSIQSEPSEQTEVQKEGSNEAANAHIPRDISKEQVHQSNLPVVDHKAANASDIQSNTNVTVNTFSNFTPSFQAAVQSSPSLPGIAFQSGQNSQSLSKQRRVRHRR</sequence>
<feature type="compositionally biased region" description="Basic and acidic residues" evidence="1">
    <location>
        <begin position="117"/>
        <end position="126"/>
    </location>
</feature>
<feature type="signal peptide" evidence="2">
    <location>
        <begin position="1"/>
        <end position="22"/>
    </location>
</feature>
<feature type="compositionally biased region" description="Basic and acidic residues" evidence="1">
    <location>
        <begin position="169"/>
        <end position="182"/>
    </location>
</feature>
<feature type="compositionally biased region" description="Polar residues" evidence="1">
    <location>
        <begin position="231"/>
        <end position="241"/>
    </location>
</feature>
<evidence type="ECO:0000256" key="2">
    <source>
        <dbReference type="SAM" id="SignalP"/>
    </source>
</evidence>
<accession>A0A9C7UNC7</accession>
<feature type="region of interest" description="Disordered" evidence="1">
    <location>
        <begin position="144"/>
        <end position="182"/>
    </location>
</feature>
<dbReference type="EMBL" id="BQMJ01000011">
    <property type="protein sequence ID" value="GJQ09789.1"/>
    <property type="molecule type" value="Genomic_DNA"/>
</dbReference>
<evidence type="ECO:0000313" key="3">
    <source>
        <dbReference type="EMBL" id="GJQ09789.1"/>
    </source>
</evidence>
<proteinExistence type="predicted"/>
<evidence type="ECO:0000256" key="1">
    <source>
        <dbReference type="SAM" id="MobiDB-lite"/>
    </source>
</evidence>
<reference evidence="3" key="1">
    <citation type="journal article" date="2022" name="Proc. Natl. Acad. Sci. U.S.A.">
        <title>Life cycle and functional genomics of the unicellular red alga Galdieria for elucidating algal and plant evolution and industrial use.</title>
        <authorList>
            <person name="Hirooka S."/>
            <person name="Itabashi T."/>
            <person name="Ichinose T.M."/>
            <person name="Onuma R."/>
            <person name="Fujiwara T."/>
            <person name="Yamashita S."/>
            <person name="Jong L.W."/>
            <person name="Tomita R."/>
            <person name="Iwane A.H."/>
            <person name="Miyagishima S.Y."/>
        </authorList>
    </citation>
    <scope>NUCLEOTIDE SEQUENCE</scope>
    <source>
        <strain evidence="3">NBRC 102759</strain>
    </source>
</reference>
<feature type="region of interest" description="Disordered" evidence="1">
    <location>
        <begin position="312"/>
        <end position="335"/>
    </location>
</feature>
<reference evidence="3" key="2">
    <citation type="submission" date="2022-01" db="EMBL/GenBank/DDBJ databases">
        <authorList>
            <person name="Hirooka S."/>
            <person name="Miyagishima S.Y."/>
        </authorList>
    </citation>
    <scope>NUCLEOTIDE SEQUENCE</scope>
    <source>
        <strain evidence="3">NBRC 102759</strain>
    </source>
</reference>
<keyword evidence="2" id="KW-0732">Signal</keyword>
<keyword evidence="4" id="KW-1185">Reference proteome</keyword>
<organism evidence="3 4">
    <name type="scientific">Galdieria partita</name>
    <dbReference type="NCBI Taxonomy" id="83374"/>
    <lineage>
        <taxon>Eukaryota</taxon>
        <taxon>Rhodophyta</taxon>
        <taxon>Bangiophyceae</taxon>
        <taxon>Galdieriales</taxon>
        <taxon>Galdieriaceae</taxon>
        <taxon>Galdieria</taxon>
    </lineage>
</organism>
<feature type="region of interest" description="Disordered" evidence="1">
    <location>
        <begin position="82"/>
        <end position="129"/>
    </location>
</feature>
<gene>
    <name evidence="3" type="ORF">GpartN1_g1580.t1</name>
</gene>
<comment type="caution">
    <text evidence="3">The sequence shown here is derived from an EMBL/GenBank/DDBJ whole genome shotgun (WGS) entry which is preliminary data.</text>
</comment>
<feature type="compositionally biased region" description="Basic residues" evidence="1">
    <location>
        <begin position="105"/>
        <end position="116"/>
    </location>
</feature>
<feature type="chain" id="PRO_5038503999" evidence="2">
    <location>
        <begin position="23"/>
        <end position="335"/>
    </location>
</feature>
<evidence type="ECO:0000313" key="4">
    <source>
        <dbReference type="Proteomes" id="UP001061958"/>
    </source>
</evidence>
<name>A0A9C7UNC7_9RHOD</name>